<evidence type="ECO:0000259" key="2">
    <source>
        <dbReference type="PROSITE" id="PS50937"/>
    </source>
</evidence>
<evidence type="ECO:0000313" key="4">
    <source>
        <dbReference type="Proteomes" id="UP000295447"/>
    </source>
</evidence>
<reference evidence="3 4" key="1">
    <citation type="submission" date="2019-03" db="EMBL/GenBank/DDBJ databases">
        <title>Genomic Encyclopedia of Type Strains, Phase III (KMG-III): the genomes of soil and plant-associated and newly described type strains.</title>
        <authorList>
            <person name="Whitman W."/>
        </authorList>
    </citation>
    <scope>NUCLEOTIDE SEQUENCE [LARGE SCALE GENOMIC DNA]</scope>
    <source>
        <strain evidence="3 4">VKM Ac-2570</strain>
    </source>
</reference>
<keyword evidence="1 3" id="KW-0238">DNA-binding</keyword>
<dbReference type="InterPro" id="IPR047057">
    <property type="entry name" value="MerR_fam"/>
</dbReference>
<dbReference type="RefSeq" id="WP_134124302.1">
    <property type="nucleotide sequence ID" value="NZ_SODF01000004.1"/>
</dbReference>
<dbReference type="PANTHER" id="PTHR30204:SF93">
    <property type="entry name" value="HTH MERR-TYPE DOMAIN-CONTAINING PROTEIN"/>
    <property type="match status" value="1"/>
</dbReference>
<protein>
    <submittedName>
        <fullName evidence="3">DNA-binding transcriptional MerR regulator</fullName>
    </submittedName>
</protein>
<dbReference type="Pfam" id="PF13411">
    <property type="entry name" value="MerR_1"/>
    <property type="match status" value="1"/>
</dbReference>
<keyword evidence="4" id="KW-1185">Reference proteome</keyword>
<dbReference type="CDD" id="cd00592">
    <property type="entry name" value="HTH_MerR-like"/>
    <property type="match status" value="1"/>
</dbReference>
<dbReference type="SMART" id="SM00422">
    <property type="entry name" value="HTH_MERR"/>
    <property type="match status" value="1"/>
</dbReference>
<dbReference type="Proteomes" id="UP000295447">
    <property type="component" value="Unassembled WGS sequence"/>
</dbReference>
<comment type="caution">
    <text evidence="3">The sequence shown here is derived from an EMBL/GenBank/DDBJ whole genome shotgun (WGS) entry which is preliminary data.</text>
</comment>
<evidence type="ECO:0000256" key="1">
    <source>
        <dbReference type="ARBA" id="ARBA00023125"/>
    </source>
</evidence>
<dbReference type="GO" id="GO:0003700">
    <property type="term" value="F:DNA-binding transcription factor activity"/>
    <property type="evidence" value="ECO:0007669"/>
    <property type="project" value="InterPro"/>
</dbReference>
<gene>
    <name evidence="3" type="ORF">EV650_7934</name>
</gene>
<dbReference type="AlphaFoldDB" id="A0A4R7ZBY7"/>
<dbReference type="PROSITE" id="PS50937">
    <property type="entry name" value="HTH_MERR_2"/>
    <property type="match status" value="1"/>
</dbReference>
<organism evidence="3 4">
    <name type="scientific">Kribbella kalugense</name>
    <dbReference type="NCBI Taxonomy" id="2512221"/>
    <lineage>
        <taxon>Bacteria</taxon>
        <taxon>Bacillati</taxon>
        <taxon>Actinomycetota</taxon>
        <taxon>Actinomycetes</taxon>
        <taxon>Propionibacteriales</taxon>
        <taxon>Kribbellaceae</taxon>
        <taxon>Kribbella</taxon>
    </lineage>
</organism>
<sequence>MLTIGQLARYVGVSTKTVRVYHAKGLLPEPERDSSGYRRYPAQAVVELVKIRMLADAGVPLARIRELASAPEQLDSALQQLDADLTTRIKLLRDTQRRLRKLAAGDIRYLPEEVERHLDGLPGLGFTQRWIAMERDLWIIVYATHPDIADTWFQDQTQALTNPELRQLYLACDQAHDLDPADPSLTELADRIVAASIHRYGAEPPGQAADATIAELLQSTVNASSPALRQLDSLIRNGLEAGGFTLRTGAG</sequence>
<dbReference type="InterPro" id="IPR009061">
    <property type="entry name" value="DNA-bd_dom_put_sf"/>
</dbReference>
<dbReference type="InterPro" id="IPR000551">
    <property type="entry name" value="MerR-type_HTH_dom"/>
</dbReference>
<dbReference type="SUPFAM" id="SSF46955">
    <property type="entry name" value="Putative DNA-binding domain"/>
    <property type="match status" value="1"/>
</dbReference>
<feature type="domain" description="HTH merR-type" evidence="2">
    <location>
        <begin position="1"/>
        <end position="70"/>
    </location>
</feature>
<dbReference type="OrthoDB" id="4569196at2"/>
<dbReference type="EMBL" id="SODF01000004">
    <property type="protein sequence ID" value="TDW14346.1"/>
    <property type="molecule type" value="Genomic_DNA"/>
</dbReference>
<evidence type="ECO:0000313" key="3">
    <source>
        <dbReference type="EMBL" id="TDW14346.1"/>
    </source>
</evidence>
<proteinExistence type="predicted"/>
<dbReference type="Gene3D" id="1.10.1660.10">
    <property type="match status" value="1"/>
</dbReference>
<dbReference type="PRINTS" id="PR00040">
    <property type="entry name" value="HTHMERR"/>
</dbReference>
<dbReference type="PANTHER" id="PTHR30204">
    <property type="entry name" value="REDOX-CYCLING DRUG-SENSING TRANSCRIPTIONAL ACTIVATOR SOXR"/>
    <property type="match status" value="1"/>
</dbReference>
<name>A0A4R7ZBY7_9ACTN</name>
<accession>A0A4R7ZBY7</accession>
<dbReference type="GO" id="GO:0003677">
    <property type="term" value="F:DNA binding"/>
    <property type="evidence" value="ECO:0007669"/>
    <property type="project" value="UniProtKB-KW"/>
</dbReference>